<feature type="domain" description="ABC3 transporter permease C-terminal" evidence="8">
    <location>
        <begin position="277"/>
        <end position="395"/>
    </location>
</feature>
<keyword evidence="5 7" id="KW-1133">Transmembrane helix</keyword>
<feature type="transmembrane region" description="Helical" evidence="7">
    <location>
        <begin position="368"/>
        <end position="390"/>
    </location>
</feature>
<evidence type="ECO:0000256" key="7">
    <source>
        <dbReference type="SAM" id="Phobius"/>
    </source>
</evidence>
<evidence type="ECO:0000259" key="9">
    <source>
        <dbReference type="Pfam" id="PF12704"/>
    </source>
</evidence>
<dbReference type="PANTHER" id="PTHR30489:SF0">
    <property type="entry name" value="LIPOPROTEIN-RELEASING SYSTEM TRANSMEMBRANE PROTEIN LOLE"/>
    <property type="match status" value="1"/>
</dbReference>
<gene>
    <name evidence="10" type="ORF">ACFSQ0_08905</name>
</gene>
<feature type="transmembrane region" description="Helical" evidence="7">
    <location>
        <begin position="273"/>
        <end position="300"/>
    </location>
</feature>
<dbReference type="Pfam" id="PF12704">
    <property type="entry name" value="MacB_PCD"/>
    <property type="match status" value="1"/>
</dbReference>
<evidence type="ECO:0000256" key="3">
    <source>
        <dbReference type="ARBA" id="ARBA00022475"/>
    </source>
</evidence>
<dbReference type="Proteomes" id="UP001597357">
    <property type="component" value="Unassembled WGS sequence"/>
</dbReference>
<keyword evidence="11" id="KW-1185">Reference proteome</keyword>
<reference evidence="11" key="1">
    <citation type="journal article" date="2019" name="Int. J. Syst. Evol. Microbiol.">
        <title>The Global Catalogue of Microorganisms (GCM) 10K type strain sequencing project: providing services to taxonomists for standard genome sequencing and annotation.</title>
        <authorList>
            <consortium name="The Broad Institute Genomics Platform"/>
            <consortium name="The Broad Institute Genome Sequencing Center for Infectious Disease"/>
            <person name="Wu L."/>
            <person name="Ma J."/>
        </authorList>
    </citation>
    <scope>NUCLEOTIDE SEQUENCE [LARGE SCALE GENOMIC DNA]</scope>
    <source>
        <strain evidence="11">KCTC 42255</strain>
    </source>
</reference>
<dbReference type="InterPro" id="IPR025857">
    <property type="entry name" value="MacB_PCD"/>
</dbReference>
<accession>A0ABW5SF20</accession>
<comment type="similarity">
    <text evidence="2">Belongs to the ABC-4 integral membrane protein family. LolC/E subfamily.</text>
</comment>
<evidence type="ECO:0000256" key="4">
    <source>
        <dbReference type="ARBA" id="ARBA00022692"/>
    </source>
</evidence>
<feature type="transmembrane region" description="Helical" evidence="7">
    <location>
        <begin position="21"/>
        <end position="49"/>
    </location>
</feature>
<comment type="subcellular location">
    <subcellularLocation>
        <location evidence="1">Cell membrane</location>
        <topology evidence="1">Multi-pass membrane protein</topology>
    </subcellularLocation>
</comment>
<evidence type="ECO:0000313" key="11">
    <source>
        <dbReference type="Proteomes" id="UP001597357"/>
    </source>
</evidence>
<name>A0ABW5SF20_9FLAO</name>
<dbReference type="InterPro" id="IPR051447">
    <property type="entry name" value="Lipoprotein-release_system"/>
</dbReference>
<dbReference type="Pfam" id="PF02687">
    <property type="entry name" value="FtsX"/>
    <property type="match status" value="1"/>
</dbReference>
<comment type="caution">
    <text evidence="10">The sequence shown here is derived from an EMBL/GenBank/DDBJ whole genome shotgun (WGS) entry which is preliminary data.</text>
</comment>
<evidence type="ECO:0000256" key="1">
    <source>
        <dbReference type="ARBA" id="ARBA00004651"/>
    </source>
</evidence>
<feature type="transmembrane region" description="Helical" evidence="7">
    <location>
        <begin position="321"/>
        <end position="348"/>
    </location>
</feature>
<feature type="domain" description="MacB-like periplasmic core" evidence="9">
    <location>
        <begin position="25"/>
        <end position="244"/>
    </location>
</feature>
<evidence type="ECO:0000313" key="10">
    <source>
        <dbReference type="EMBL" id="MFD2698108.1"/>
    </source>
</evidence>
<dbReference type="InterPro" id="IPR003838">
    <property type="entry name" value="ABC3_permease_C"/>
</dbReference>
<proteinExistence type="inferred from homology"/>
<protein>
    <submittedName>
        <fullName evidence="10">ABC transporter permease</fullName>
    </submittedName>
</protein>
<dbReference type="RefSeq" id="WP_379047129.1">
    <property type="nucleotide sequence ID" value="NZ_JBHULZ010000041.1"/>
</dbReference>
<sequence length="399" mass="43777">MGFSLYIAKRYLGTKSKTNAINIITGIAALGVFAGAAALFIVLSGFAGLKAFSLSFTNEFDPDLKVIPYEGKTIRLHSSQINKLRSIQGISQYTQVIEEKVLLQFNNKHLPAFIKGVDKNYLNVNAVDSSLIGGTWLHPKENQVVIGSGISRKLALGFAGYGDVLKLMVPKPGVGQLSSAQEAFESVSTLVIGIYSINEDLNHKYVFAPKALAQELLGYEPNEISGIELNLQPGTDEEGVKEQLYELFDYPVKIKNRIELNDKLYKMLNTENLAVYMIFTLVLIIALFNVGGAIVMSILDKRQNINTLYALGASSNKIKRIFLLQGSLLTFFGGILGLFLGYLIIVLQQQFELIMITPTLAYPVAIEWQNLVLVLVTIMVLGVTASYIGATRIGKIING</sequence>
<keyword evidence="3" id="KW-1003">Cell membrane</keyword>
<dbReference type="PANTHER" id="PTHR30489">
    <property type="entry name" value="LIPOPROTEIN-RELEASING SYSTEM TRANSMEMBRANE PROTEIN LOLE"/>
    <property type="match status" value="1"/>
</dbReference>
<evidence type="ECO:0000259" key="8">
    <source>
        <dbReference type="Pfam" id="PF02687"/>
    </source>
</evidence>
<evidence type="ECO:0000256" key="5">
    <source>
        <dbReference type="ARBA" id="ARBA00022989"/>
    </source>
</evidence>
<evidence type="ECO:0000256" key="2">
    <source>
        <dbReference type="ARBA" id="ARBA00005236"/>
    </source>
</evidence>
<keyword evidence="4 7" id="KW-0812">Transmembrane</keyword>
<keyword evidence="6 7" id="KW-0472">Membrane</keyword>
<evidence type="ECO:0000256" key="6">
    <source>
        <dbReference type="ARBA" id="ARBA00023136"/>
    </source>
</evidence>
<dbReference type="EMBL" id="JBHULZ010000041">
    <property type="protein sequence ID" value="MFD2698108.1"/>
    <property type="molecule type" value="Genomic_DNA"/>
</dbReference>
<organism evidence="10 11">
    <name type="scientific">Mesonia sediminis</name>
    <dbReference type="NCBI Taxonomy" id="1703946"/>
    <lineage>
        <taxon>Bacteria</taxon>
        <taxon>Pseudomonadati</taxon>
        <taxon>Bacteroidota</taxon>
        <taxon>Flavobacteriia</taxon>
        <taxon>Flavobacteriales</taxon>
        <taxon>Flavobacteriaceae</taxon>
        <taxon>Mesonia</taxon>
    </lineage>
</organism>